<feature type="compositionally biased region" description="Polar residues" evidence="1">
    <location>
        <begin position="48"/>
        <end position="61"/>
    </location>
</feature>
<gene>
    <name evidence="2" type="ORF">THTE_0145</name>
</gene>
<dbReference type="Proteomes" id="UP000215086">
    <property type="component" value="Chromosome"/>
</dbReference>
<dbReference type="EMBL" id="CP018477">
    <property type="protein sequence ID" value="ASV72747.1"/>
    <property type="molecule type" value="Genomic_DNA"/>
</dbReference>
<organism evidence="2 3">
    <name type="scientific">Thermogutta terrifontis</name>
    <dbReference type="NCBI Taxonomy" id="1331910"/>
    <lineage>
        <taxon>Bacteria</taxon>
        <taxon>Pseudomonadati</taxon>
        <taxon>Planctomycetota</taxon>
        <taxon>Planctomycetia</taxon>
        <taxon>Pirellulales</taxon>
        <taxon>Thermoguttaceae</taxon>
        <taxon>Thermogutta</taxon>
    </lineage>
</organism>
<evidence type="ECO:0000313" key="2">
    <source>
        <dbReference type="EMBL" id="ASV72747.1"/>
    </source>
</evidence>
<evidence type="ECO:0000313" key="3">
    <source>
        <dbReference type="Proteomes" id="UP000215086"/>
    </source>
</evidence>
<dbReference type="AlphaFoldDB" id="A0A286R9Z5"/>
<evidence type="ECO:0000256" key="1">
    <source>
        <dbReference type="SAM" id="MobiDB-lite"/>
    </source>
</evidence>
<name>A0A286R9Z5_9BACT</name>
<reference evidence="2 3" key="1">
    <citation type="journal article" name="Front. Microbiol.">
        <title>Sugar Metabolism of the First Thermophilic Planctomycete Thermogutta terrifontis: Comparative Genomic and Transcriptomic Approaches.</title>
        <authorList>
            <person name="Elcheninov A.G."/>
            <person name="Menzel P."/>
            <person name="Gudbergsdottir S.R."/>
            <person name="Slesarev A.I."/>
            <person name="Kadnikov V.V."/>
            <person name="Krogh A."/>
            <person name="Bonch-Osmolovskaya E.A."/>
            <person name="Peng X."/>
            <person name="Kublanov I.V."/>
        </authorList>
    </citation>
    <scope>NUCLEOTIDE SEQUENCE [LARGE SCALE GENOMIC DNA]</scope>
    <source>
        <strain evidence="2 3">R1</strain>
    </source>
</reference>
<keyword evidence="3" id="KW-1185">Reference proteome</keyword>
<protein>
    <submittedName>
        <fullName evidence="2">Uncharacterized protein</fullName>
    </submittedName>
</protein>
<feature type="region of interest" description="Disordered" evidence="1">
    <location>
        <begin position="40"/>
        <end position="67"/>
    </location>
</feature>
<accession>A0A286R9Z5</accession>
<dbReference type="KEGG" id="ttf:THTE_0145"/>
<proteinExistence type="predicted"/>
<sequence>MSSFRIGSTLSPLSITKPATFCGIDLLVLLELPKWGQTGTGSLGGQRKQPSQAQGTDTCWESVTPVF</sequence>